<evidence type="ECO:0000256" key="1">
    <source>
        <dbReference type="SAM" id="SignalP"/>
    </source>
</evidence>
<reference evidence="3" key="1">
    <citation type="submission" date="2020-10" db="EMBL/GenBank/DDBJ databases">
        <authorList>
            <person name="Gilroy R."/>
        </authorList>
    </citation>
    <scope>NUCLEOTIDE SEQUENCE</scope>
    <source>
        <strain evidence="3">7293</strain>
    </source>
</reference>
<gene>
    <name evidence="3" type="ORF">IAA97_08630</name>
</gene>
<name>A0A9D9H5W4_9SPIO</name>
<protein>
    <submittedName>
        <fullName evidence="3">LPP20 family lipoprotein</fullName>
    </submittedName>
</protein>
<dbReference type="EMBL" id="JADIMT010000097">
    <property type="protein sequence ID" value="MBO8437029.1"/>
    <property type="molecule type" value="Genomic_DNA"/>
</dbReference>
<evidence type="ECO:0000259" key="2">
    <source>
        <dbReference type="Pfam" id="PF02169"/>
    </source>
</evidence>
<accession>A0A9D9H5W4</accession>
<dbReference type="PROSITE" id="PS51257">
    <property type="entry name" value="PROKAR_LIPOPROTEIN"/>
    <property type="match status" value="1"/>
</dbReference>
<comment type="caution">
    <text evidence="3">The sequence shown here is derived from an EMBL/GenBank/DDBJ whole genome shotgun (WGS) entry which is preliminary data.</text>
</comment>
<dbReference type="AlphaFoldDB" id="A0A9D9H5W4"/>
<proteinExistence type="predicted"/>
<dbReference type="InterPro" id="IPR024952">
    <property type="entry name" value="LPP20-like_dom"/>
</dbReference>
<evidence type="ECO:0000313" key="4">
    <source>
        <dbReference type="Proteomes" id="UP000823615"/>
    </source>
</evidence>
<keyword evidence="1" id="KW-0732">Signal</keyword>
<organism evidence="3 4">
    <name type="scientific">Candidatus Ornithospirochaeta stercoripullorum</name>
    <dbReference type="NCBI Taxonomy" id="2840899"/>
    <lineage>
        <taxon>Bacteria</taxon>
        <taxon>Pseudomonadati</taxon>
        <taxon>Spirochaetota</taxon>
        <taxon>Spirochaetia</taxon>
        <taxon>Spirochaetales</taxon>
        <taxon>Spirochaetaceae</taxon>
        <taxon>Spirochaetaceae incertae sedis</taxon>
        <taxon>Candidatus Ornithospirochaeta</taxon>
    </lineage>
</organism>
<feature type="chain" id="PRO_5039226305" evidence="1">
    <location>
        <begin position="24"/>
        <end position="190"/>
    </location>
</feature>
<reference evidence="3" key="2">
    <citation type="journal article" date="2021" name="PeerJ">
        <title>Extensive microbial diversity within the chicken gut microbiome revealed by metagenomics and culture.</title>
        <authorList>
            <person name="Gilroy R."/>
            <person name="Ravi A."/>
            <person name="Getino M."/>
            <person name="Pursley I."/>
            <person name="Horton D.L."/>
            <person name="Alikhan N.F."/>
            <person name="Baker D."/>
            <person name="Gharbi K."/>
            <person name="Hall N."/>
            <person name="Watson M."/>
            <person name="Adriaenssens E.M."/>
            <person name="Foster-Nyarko E."/>
            <person name="Jarju S."/>
            <person name="Secka A."/>
            <person name="Antonio M."/>
            <person name="Oren A."/>
            <person name="Chaudhuri R.R."/>
            <person name="La Ragione R."/>
            <person name="Hildebrand F."/>
            <person name="Pallen M.J."/>
        </authorList>
    </citation>
    <scope>NUCLEOTIDE SEQUENCE</scope>
    <source>
        <strain evidence="3">7293</strain>
    </source>
</reference>
<dbReference type="Gene3D" id="3.10.28.20">
    <property type="entry name" value="Acetamidase/Formamidase-like domains"/>
    <property type="match status" value="1"/>
</dbReference>
<keyword evidence="3" id="KW-0449">Lipoprotein</keyword>
<dbReference type="Proteomes" id="UP000823615">
    <property type="component" value="Unassembled WGS sequence"/>
</dbReference>
<dbReference type="Pfam" id="PF02169">
    <property type="entry name" value="LPP20"/>
    <property type="match status" value="1"/>
</dbReference>
<evidence type="ECO:0000313" key="3">
    <source>
        <dbReference type="EMBL" id="MBO8437029.1"/>
    </source>
</evidence>
<feature type="domain" description="Lipoprotein LPP20-like" evidence="2">
    <location>
        <begin position="37"/>
        <end position="145"/>
    </location>
</feature>
<sequence length="190" mass="20833">MKKASIIALSIVAILLLAGCASTEKETTSSITLTEMPDWVLSQASLQTEEKHYVVGYGHMSTFRNSLMQAQADARNQIAIWVNVAIDNIINTYTNDAGLSESDNRQALDVFESVSRQRAQAMLSGVTQEDMWQAEDGSVYVLMSISADGVINPLEQANEEAFEKNEAAAEANRMMQNALENYFGTPSITN</sequence>
<feature type="signal peptide" evidence="1">
    <location>
        <begin position="1"/>
        <end position="23"/>
    </location>
</feature>